<keyword evidence="4" id="KW-1185">Reference proteome</keyword>
<dbReference type="InterPro" id="IPR050276">
    <property type="entry name" value="MshD_Acetyltransferase"/>
</dbReference>
<gene>
    <name evidence="3" type="ORF">EJV47_06305</name>
</gene>
<dbReference type="OrthoDB" id="9797178at2"/>
<organism evidence="3 4">
    <name type="scientific">Hymenobacter gummosus</name>
    <dbReference type="NCBI Taxonomy" id="1776032"/>
    <lineage>
        <taxon>Bacteria</taxon>
        <taxon>Pseudomonadati</taxon>
        <taxon>Bacteroidota</taxon>
        <taxon>Cytophagia</taxon>
        <taxon>Cytophagales</taxon>
        <taxon>Hymenobacteraceae</taxon>
        <taxon>Hymenobacter</taxon>
    </lineage>
</organism>
<dbReference type="Pfam" id="PF13508">
    <property type="entry name" value="Acetyltransf_7"/>
    <property type="match status" value="1"/>
</dbReference>
<dbReference type="InterPro" id="IPR016181">
    <property type="entry name" value="Acyl_CoA_acyltransferase"/>
</dbReference>
<dbReference type="AlphaFoldDB" id="A0A3S0HQ57"/>
<reference evidence="3 4" key="1">
    <citation type="submission" date="2018-12" db="EMBL/GenBank/DDBJ databases">
        <title>Hymenobacter gummosus sp. nov., isolated from a spring.</title>
        <authorList>
            <person name="Nie L."/>
        </authorList>
    </citation>
    <scope>NUCLEOTIDE SEQUENCE [LARGE SCALE GENOMIC DNA]</scope>
    <source>
        <strain evidence="3 4">KCTC 52166</strain>
    </source>
</reference>
<dbReference type="InterPro" id="IPR000182">
    <property type="entry name" value="GNAT_dom"/>
</dbReference>
<feature type="domain" description="N-acetyltransferase" evidence="2">
    <location>
        <begin position="1"/>
        <end position="150"/>
    </location>
</feature>
<dbReference type="Proteomes" id="UP000282184">
    <property type="component" value="Unassembled WGS sequence"/>
</dbReference>
<dbReference type="PANTHER" id="PTHR43617">
    <property type="entry name" value="L-AMINO ACID N-ACETYLTRANSFERASE"/>
    <property type="match status" value="1"/>
</dbReference>
<accession>A0A3S0HQ57</accession>
<dbReference type="Gene3D" id="3.40.630.30">
    <property type="match status" value="1"/>
</dbReference>
<dbReference type="GO" id="GO:0016747">
    <property type="term" value="F:acyltransferase activity, transferring groups other than amino-acyl groups"/>
    <property type="evidence" value="ECO:0007669"/>
    <property type="project" value="InterPro"/>
</dbReference>
<dbReference type="PROSITE" id="PS51186">
    <property type="entry name" value="GNAT"/>
    <property type="match status" value="1"/>
</dbReference>
<name>A0A3S0HQ57_9BACT</name>
<keyword evidence="1" id="KW-0472">Membrane</keyword>
<keyword evidence="1" id="KW-0812">Transmembrane</keyword>
<keyword evidence="1" id="KW-1133">Transmembrane helix</keyword>
<evidence type="ECO:0000259" key="2">
    <source>
        <dbReference type="PROSITE" id="PS51186"/>
    </source>
</evidence>
<dbReference type="SUPFAM" id="SSF55729">
    <property type="entry name" value="Acyl-CoA N-acyltransferases (Nat)"/>
    <property type="match status" value="1"/>
</dbReference>
<dbReference type="PANTHER" id="PTHR43617:SF2">
    <property type="entry name" value="UPF0039 PROTEIN SLL0451"/>
    <property type="match status" value="1"/>
</dbReference>
<proteinExistence type="predicted"/>
<protein>
    <submittedName>
        <fullName evidence="3">N-acetyltransferase</fullName>
    </submittedName>
</protein>
<dbReference type="CDD" id="cd04301">
    <property type="entry name" value="NAT_SF"/>
    <property type="match status" value="1"/>
</dbReference>
<sequence length="170" mass="17571">MIRPETPADGAAIAQVLRQAFPGPQEAALVEQLRRRPDFRPALSLVAEVAGTVVGYVLLTPIAIEPVAGPPTLSLALAPVAVQPAWQRQGIGARLVEAGLVAGGAAGFGSVILLGHPDYYPRFGFGPASRWGIRAPFAVPDAAFMARELQPGALAAAAGTVRYPAEFAAV</sequence>
<feature type="transmembrane region" description="Helical" evidence="1">
    <location>
        <begin position="42"/>
        <end position="64"/>
    </location>
</feature>
<keyword evidence="3" id="KW-0808">Transferase</keyword>
<evidence type="ECO:0000313" key="4">
    <source>
        <dbReference type="Proteomes" id="UP000282184"/>
    </source>
</evidence>
<evidence type="ECO:0000313" key="3">
    <source>
        <dbReference type="EMBL" id="RTQ51749.1"/>
    </source>
</evidence>
<evidence type="ECO:0000256" key="1">
    <source>
        <dbReference type="SAM" id="Phobius"/>
    </source>
</evidence>
<dbReference type="EMBL" id="RXOF01000003">
    <property type="protein sequence ID" value="RTQ51749.1"/>
    <property type="molecule type" value="Genomic_DNA"/>
</dbReference>
<comment type="caution">
    <text evidence="3">The sequence shown here is derived from an EMBL/GenBank/DDBJ whole genome shotgun (WGS) entry which is preliminary data.</text>
</comment>